<comment type="caution">
    <text evidence="1">The sequence shown here is derived from an EMBL/GenBank/DDBJ whole genome shotgun (WGS) entry which is preliminary data.</text>
</comment>
<gene>
    <name evidence="1" type="ORF">Fmac_012080</name>
</gene>
<organism evidence="1 2">
    <name type="scientific">Flemingia macrophylla</name>
    <dbReference type="NCBI Taxonomy" id="520843"/>
    <lineage>
        <taxon>Eukaryota</taxon>
        <taxon>Viridiplantae</taxon>
        <taxon>Streptophyta</taxon>
        <taxon>Embryophyta</taxon>
        <taxon>Tracheophyta</taxon>
        <taxon>Spermatophyta</taxon>
        <taxon>Magnoliopsida</taxon>
        <taxon>eudicotyledons</taxon>
        <taxon>Gunneridae</taxon>
        <taxon>Pentapetalae</taxon>
        <taxon>rosids</taxon>
        <taxon>fabids</taxon>
        <taxon>Fabales</taxon>
        <taxon>Fabaceae</taxon>
        <taxon>Papilionoideae</taxon>
        <taxon>50 kb inversion clade</taxon>
        <taxon>NPAAA clade</taxon>
        <taxon>indigoferoid/millettioid clade</taxon>
        <taxon>Phaseoleae</taxon>
        <taxon>Flemingia</taxon>
    </lineage>
</organism>
<accession>A0ABD1MP90</accession>
<keyword evidence="2" id="KW-1185">Reference proteome</keyword>
<dbReference type="Proteomes" id="UP001603857">
    <property type="component" value="Unassembled WGS sequence"/>
</dbReference>
<dbReference type="AlphaFoldDB" id="A0ABD1MP90"/>
<evidence type="ECO:0000313" key="2">
    <source>
        <dbReference type="Proteomes" id="UP001603857"/>
    </source>
</evidence>
<protein>
    <submittedName>
        <fullName evidence="1">Uncharacterized protein</fullName>
    </submittedName>
</protein>
<sequence length="206" mass="22880">MELKHWANGSSVLLACFYANDIKENKLIIFLAQSLLTKPNPCYVESALSALSQACYSVSGVAAECSIRALKGIPEEFKKDSTRFRALTQCCNGEVKYLRTSLCGVVTVKIHWPLWCCNGEVEYLRTGLCGVATVQIYWPLWCCNGEVEYLRTSLCDVVTVQIHPPLWYCNGEVEYLRTGLCAIKGGVAFLASCRSFGNGPERPDLM</sequence>
<name>A0ABD1MP90_9FABA</name>
<reference evidence="1 2" key="1">
    <citation type="submission" date="2024-08" db="EMBL/GenBank/DDBJ databases">
        <title>Insights into the chromosomal genome structure of Flemingia macrophylla.</title>
        <authorList>
            <person name="Ding Y."/>
            <person name="Zhao Y."/>
            <person name="Bi W."/>
            <person name="Wu M."/>
            <person name="Zhao G."/>
            <person name="Gong Y."/>
            <person name="Li W."/>
            <person name="Zhang P."/>
        </authorList>
    </citation>
    <scope>NUCLEOTIDE SEQUENCE [LARGE SCALE GENOMIC DNA]</scope>
    <source>
        <strain evidence="1">DYQJB</strain>
        <tissue evidence="1">Leaf</tissue>
    </source>
</reference>
<dbReference type="EMBL" id="JBGMDY010000004">
    <property type="protein sequence ID" value="KAL2337634.1"/>
    <property type="molecule type" value="Genomic_DNA"/>
</dbReference>
<proteinExistence type="predicted"/>
<dbReference type="PROSITE" id="PS51257">
    <property type="entry name" value="PROKAR_LIPOPROTEIN"/>
    <property type="match status" value="1"/>
</dbReference>
<evidence type="ECO:0000313" key="1">
    <source>
        <dbReference type="EMBL" id="KAL2337634.1"/>
    </source>
</evidence>